<dbReference type="Gramene" id="CDP00004">
    <property type="protein sequence ID" value="CDP00004"/>
    <property type="gene ID" value="GSCOC_T00029756001"/>
</dbReference>
<accession>A0A068TVL3</accession>
<dbReference type="InParanoid" id="A0A068TVL3"/>
<feature type="region of interest" description="Disordered" evidence="1">
    <location>
        <begin position="9"/>
        <end position="35"/>
    </location>
</feature>
<dbReference type="AlphaFoldDB" id="A0A068TVL3"/>
<feature type="region of interest" description="Disordered" evidence="1">
    <location>
        <begin position="435"/>
        <end position="486"/>
    </location>
</feature>
<proteinExistence type="predicted"/>
<feature type="compositionally biased region" description="Basic and acidic residues" evidence="1">
    <location>
        <begin position="376"/>
        <end position="388"/>
    </location>
</feature>
<feature type="region of interest" description="Disordered" evidence="1">
    <location>
        <begin position="305"/>
        <end position="422"/>
    </location>
</feature>
<feature type="compositionally biased region" description="Acidic residues" evidence="1">
    <location>
        <begin position="204"/>
        <end position="213"/>
    </location>
</feature>
<feature type="compositionally biased region" description="Basic and acidic residues" evidence="1">
    <location>
        <begin position="123"/>
        <end position="139"/>
    </location>
</feature>
<dbReference type="GO" id="GO:0007142">
    <property type="term" value="P:male meiosis II"/>
    <property type="evidence" value="ECO:0007669"/>
    <property type="project" value="InterPro"/>
</dbReference>
<gene>
    <name evidence="2" type="ORF">GSCOC_T00029756001</name>
</gene>
<dbReference type="PANTHER" id="PTHR33318:SF22">
    <property type="entry name" value="SUPPRESSOR PROTEIN SRP40-LIKE ISOFORM X1"/>
    <property type="match status" value="1"/>
</dbReference>
<evidence type="ECO:0000313" key="2">
    <source>
        <dbReference type="EMBL" id="CDP00004.1"/>
    </source>
</evidence>
<feature type="compositionally biased region" description="Basic and acidic residues" evidence="1">
    <location>
        <begin position="243"/>
        <end position="258"/>
    </location>
</feature>
<dbReference type="OMA" id="HIANSSC"/>
<organism evidence="2 3">
    <name type="scientific">Coffea canephora</name>
    <name type="common">Robusta coffee</name>
    <dbReference type="NCBI Taxonomy" id="49390"/>
    <lineage>
        <taxon>Eukaryota</taxon>
        <taxon>Viridiplantae</taxon>
        <taxon>Streptophyta</taxon>
        <taxon>Embryophyta</taxon>
        <taxon>Tracheophyta</taxon>
        <taxon>Spermatophyta</taxon>
        <taxon>Magnoliopsida</taxon>
        <taxon>eudicotyledons</taxon>
        <taxon>Gunneridae</taxon>
        <taxon>Pentapetalae</taxon>
        <taxon>asterids</taxon>
        <taxon>lamiids</taxon>
        <taxon>Gentianales</taxon>
        <taxon>Rubiaceae</taxon>
        <taxon>Ixoroideae</taxon>
        <taxon>Gardenieae complex</taxon>
        <taxon>Bertiereae - Coffeeae clade</taxon>
        <taxon>Coffeeae</taxon>
        <taxon>Coffea</taxon>
    </lineage>
</organism>
<dbReference type="PhylomeDB" id="A0A068TVL3"/>
<feature type="compositionally biased region" description="Polar residues" evidence="1">
    <location>
        <begin position="446"/>
        <end position="456"/>
    </location>
</feature>
<keyword evidence="3" id="KW-1185">Reference proteome</keyword>
<dbReference type="EMBL" id="HG739088">
    <property type="protein sequence ID" value="CDP00004.1"/>
    <property type="molecule type" value="Genomic_DNA"/>
</dbReference>
<feature type="compositionally biased region" description="Basic and acidic residues" evidence="1">
    <location>
        <begin position="221"/>
        <end position="236"/>
    </location>
</feature>
<feature type="compositionally biased region" description="Polar residues" evidence="1">
    <location>
        <begin position="22"/>
        <end position="32"/>
    </location>
</feature>
<name>A0A068TVL3_COFCA</name>
<feature type="compositionally biased region" description="Acidic residues" evidence="1">
    <location>
        <begin position="180"/>
        <end position="195"/>
    </location>
</feature>
<sequence length="486" mass="54215">MGCFFACFGSSKKHHKTKKPESLTSPKNQNLNESHEVNEALICSNQADEEGAEIADPIEVIPEIKGKNEEQVSTSFGKKVTFDLLLKAPEECQAQEGALENDQKRKKRDESRPEVILDFPSSSEKKEGKAKKEESKDEADLLSDSTISSLFTYPPNHRYQNCESSDDECVDMGLKKNNPEDEEDDGKSDDDMDGNYEEKNGSEDSVDIQEESSELFSISIEYKKQSSAVERDEKEVSSPLKPAPDREINKPNARDRTQYVHPVLNPIENLGQWKAVRAKTTSSLEHQEKENLNLVQEFTIPCAEKENSSLTSKNPIPFSEEPNPNQSQQQRSKRFSNRLRHDEVAVDTSLSSWLMESDKTPPDGNSPGSVGNSAPKKTESPTSFEDRPILGVLTVEDLKQMSKSATPSPRRSPRHSPDEMPIIGTVGSYWRHTREARAADTRSPGKGTSVTSCTTSRECRKGGMNGHHTPFQARLERTLDGATVQV</sequence>
<dbReference type="PANTHER" id="PTHR33318">
    <property type="entry name" value="ASPARTYL/GLUTAMYL-TRNA(ASN/GLN) AMIDOTRANSFERASE SUBUNIT"/>
    <property type="match status" value="1"/>
</dbReference>
<protein>
    <recommendedName>
        <fullName evidence="4">Protein JASON-like</fullName>
    </recommendedName>
</protein>
<dbReference type="InterPro" id="IPR039300">
    <property type="entry name" value="JASON"/>
</dbReference>
<feature type="region of interest" description="Disordered" evidence="1">
    <location>
        <begin position="94"/>
        <end position="260"/>
    </location>
</feature>
<evidence type="ECO:0000256" key="1">
    <source>
        <dbReference type="SAM" id="MobiDB-lite"/>
    </source>
</evidence>
<dbReference type="OrthoDB" id="1925835at2759"/>
<evidence type="ECO:0008006" key="4">
    <source>
        <dbReference type="Google" id="ProtNLM"/>
    </source>
</evidence>
<dbReference type="Proteomes" id="UP000295252">
    <property type="component" value="Chromosome IV"/>
</dbReference>
<evidence type="ECO:0000313" key="3">
    <source>
        <dbReference type="Proteomes" id="UP000295252"/>
    </source>
</evidence>
<reference evidence="3" key="1">
    <citation type="journal article" date="2014" name="Science">
        <title>The coffee genome provides insight into the convergent evolution of caffeine biosynthesis.</title>
        <authorList>
            <person name="Denoeud F."/>
            <person name="Carretero-Paulet L."/>
            <person name="Dereeper A."/>
            <person name="Droc G."/>
            <person name="Guyot R."/>
            <person name="Pietrella M."/>
            <person name="Zheng C."/>
            <person name="Alberti A."/>
            <person name="Anthony F."/>
            <person name="Aprea G."/>
            <person name="Aury J.M."/>
            <person name="Bento P."/>
            <person name="Bernard M."/>
            <person name="Bocs S."/>
            <person name="Campa C."/>
            <person name="Cenci A."/>
            <person name="Combes M.C."/>
            <person name="Crouzillat D."/>
            <person name="Da Silva C."/>
            <person name="Daddiego L."/>
            <person name="De Bellis F."/>
            <person name="Dussert S."/>
            <person name="Garsmeur O."/>
            <person name="Gayraud T."/>
            <person name="Guignon V."/>
            <person name="Jahn K."/>
            <person name="Jamilloux V."/>
            <person name="Joet T."/>
            <person name="Labadie K."/>
            <person name="Lan T."/>
            <person name="Leclercq J."/>
            <person name="Lepelley M."/>
            <person name="Leroy T."/>
            <person name="Li L.T."/>
            <person name="Librado P."/>
            <person name="Lopez L."/>
            <person name="Munoz A."/>
            <person name="Noel B."/>
            <person name="Pallavicini A."/>
            <person name="Perrotta G."/>
            <person name="Poncet V."/>
            <person name="Pot D."/>
            <person name="Priyono X."/>
            <person name="Rigoreau M."/>
            <person name="Rouard M."/>
            <person name="Rozas J."/>
            <person name="Tranchant-Dubreuil C."/>
            <person name="VanBuren R."/>
            <person name="Zhang Q."/>
            <person name="Andrade A.C."/>
            <person name="Argout X."/>
            <person name="Bertrand B."/>
            <person name="de Kochko A."/>
            <person name="Graziosi G."/>
            <person name="Henry R.J."/>
            <person name="Jayarama X."/>
            <person name="Ming R."/>
            <person name="Nagai C."/>
            <person name="Rounsley S."/>
            <person name="Sankoff D."/>
            <person name="Giuliano G."/>
            <person name="Albert V.A."/>
            <person name="Wincker P."/>
            <person name="Lashermes P."/>
        </authorList>
    </citation>
    <scope>NUCLEOTIDE SEQUENCE [LARGE SCALE GENOMIC DNA]</scope>
    <source>
        <strain evidence="3">cv. DH200-94</strain>
    </source>
</reference>
<dbReference type="STRING" id="49390.A0A068TVL3"/>